<proteinExistence type="predicted"/>
<dbReference type="OrthoDB" id="2505141at2759"/>
<comment type="caution">
    <text evidence="1">The sequence shown here is derived from an EMBL/GenBank/DDBJ whole genome shotgun (WGS) entry which is preliminary data.</text>
</comment>
<sequence>MSQMVRAQSLTLLGSFKGCCAWYEGILQHHFRYCWGMNKISKNDFQTLIGGDLTEESTETSENNESSGSKIQALTNAVKKEILSLVLQVLVPSGLTRMPQGLGGARNGKLKASEWHSLFSINLPLTFVNSILKIKTFDEDLIQHECLLDNFRSLVQCTKIISSKRVNEEYC</sequence>
<protein>
    <submittedName>
        <fullName evidence="1">Uncharacterized protein</fullName>
    </submittedName>
</protein>
<evidence type="ECO:0000313" key="2">
    <source>
        <dbReference type="Proteomes" id="UP000765509"/>
    </source>
</evidence>
<name>A0A9Q3EM04_9BASI</name>
<keyword evidence="2" id="KW-1185">Reference proteome</keyword>
<evidence type="ECO:0000313" key="1">
    <source>
        <dbReference type="EMBL" id="MBW0521316.1"/>
    </source>
</evidence>
<dbReference type="EMBL" id="AVOT02028732">
    <property type="protein sequence ID" value="MBW0521316.1"/>
    <property type="molecule type" value="Genomic_DNA"/>
</dbReference>
<dbReference type="AlphaFoldDB" id="A0A9Q3EM04"/>
<reference evidence="1" key="1">
    <citation type="submission" date="2021-03" db="EMBL/GenBank/DDBJ databases">
        <title>Draft genome sequence of rust myrtle Austropuccinia psidii MF-1, a brazilian biotype.</title>
        <authorList>
            <person name="Quecine M.C."/>
            <person name="Pachon D.M.R."/>
            <person name="Bonatelli M.L."/>
            <person name="Correr F.H."/>
            <person name="Franceschini L.M."/>
            <person name="Leite T.F."/>
            <person name="Margarido G.R.A."/>
            <person name="Almeida C.A."/>
            <person name="Ferrarezi J.A."/>
            <person name="Labate C.A."/>
        </authorList>
    </citation>
    <scope>NUCLEOTIDE SEQUENCE</scope>
    <source>
        <strain evidence="1">MF-1</strain>
    </source>
</reference>
<organism evidence="1 2">
    <name type="scientific">Austropuccinia psidii MF-1</name>
    <dbReference type="NCBI Taxonomy" id="1389203"/>
    <lineage>
        <taxon>Eukaryota</taxon>
        <taxon>Fungi</taxon>
        <taxon>Dikarya</taxon>
        <taxon>Basidiomycota</taxon>
        <taxon>Pucciniomycotina</taxon>
        <taxon>Pucciniomycetes</taxon>
        <taxon>Pucciniales</taxon>
        <taxon>Sphaerophragmiaceae</taxon>
        <taxon>Austropuccinia</taxon>
    </lineage>
</organism>
<dbReference type="Proteomes" id="UP000765509">
    <property type="component" value="Unassembled WGS sequence"/>
</dbReference>
<gene>
    <name evidence="1" type="ORF">O181_061031</name>
</gene>
<accession>A0A9Q3EM04</accession>